<reference evidence="2 3" key="1">
    <citation type="journal article" date="2018" name="Evol. Lett.">
        <title>Horizontal gene cluster transfer increased hallucinogenic mushroom diversity.</title>
        <authorList>
            <person name="Reynolds H.T."/>
            <person name="Vijayakumar V."/>
            <person name="Gluck-Thaler E."/>
            <person name="Korotkin H.B."/>
            <person name="Matheny P.B."/>
            <person name="Slot J.C."/>
        </authorList>
    </citation>
    <scope>NUCLEOTIDE SEQUENCE [LARGE SCALE GENOMIC DNA]</scope>
    <source>
        <strain evidence="2 3">SRW20</strain>
    </source>
</reference>
<gene>
    <name evidence="2" type="ORF">CVT26_001442</name>
</gene>
<name>A0A409WEF8_9AGAR</name>
<evidence type="ECO:0000313" key="3">
    <source>
        <dbReference type="Proteomes" id="UP000284706"/>
    </source>
</evidence>
<sequence>PFCSSPSPVTCRCRLESSKISQSSPASDSNSLRLRHDLAYTVVGRIQTPDTNAAPNPRSSLVHRLNMGALIRHERFLTSSQTLSSNDIGGPAIFNIDYIPLTYTGWNFESSMPKVPGSTPHSPSRDVTPLSSSAAISSPERSGRLAYFPEARLYARSSLLLWAFDGCEDVHGACGAKFALLEILKCIVTPGNTGMCLSMLLLSTSFKVPDDYATMRTILFAVGYLVFQPGFSGSFGCTFRNV</sequence>
<dbReference type="EMBL" id="NHYE01005108">
    <property type="protein sequence ID" value="PPQ76883.1"/>
    <property type="molecule type" value="Genomic_DNA"/>
</dbReference>
<proteinExistence type="predicted"/>
<dbReference type="AlphaFoldDB" id="A0A409WEF8"/>
<feature type="non-terminal residue" evidence="2">
    <location>
        <position position="1"/>
    </location>
</feature>
<protein>
    <submittedName>
        <fullName evidence="2">Uncharacterized protein</fullName>
    </submittedName>
</protein>
<evidence type="ECO:0000313" key="2">
    <source>
        <dbReference type="EMBL" id="PPQ76883.1"/>
    </source>
</evidence>
<keyword evidence="3" id="KW-1185">Reference proteome</keyword>
<evidence type="ECO:0000256" key="1">
    <source>
        <dbReference type="SAM" id="MobiDB-lite"/>
    </source>
</evidence>
<feature type="region of interest" description="Disordered" evidence="1">
    <location>
        <begin position="113"/>
        <end position="136"/>
    </location>
</feature>
<organism evidence="2 3">
    <name type="scientific">Gymnopilus dilepis</name>
    <dbReference type="NCBI Taxonomy" id="231916"/>
    <lineage>
        <taxon>Eukaryota</taxon>
        <taxon>Fungi</taxon>
        <taxon>Dikarya</taxon>
        <taxon>Basidiomycota</taxon>
        <taxon>Agaricomycotina</taxon>
        <taxon>Agaricomycetes</taxon>
        <taxon>Agaricomycetidae</taxon>
        <taxon>Agaricales</taxon>
        <taxon>Agaricineae</taxon>
        <taxon>Hymenogastraceae</taxon>
        <taxon>Gymnopilus</taxon>
    </lineage>
</organism>
<dbReference type="InParanoid" id="A0A409WEF8"/>
<dbReference type="Proteomes" id="UP000284706">
    <property type="component" value="Unassembled WGS sequence"/>
</dbReference>
<accession>A0A409WEF8</accession>
<comment type="caution">
    <text evidence="2">The sequence shown here is derived from an EMBL/GenBank/DDBJ whole genome shotgun (WGS) entry which is preliminary data.</text>
</comment>